<dbReference type="RefSeq" id="WP_085410263.1">
    <property type="nucleotide sequence ID" value="NZ_WAEL01000001.1"/>
</dbReference>
<gene>
    <name evidence="1" type="ORF">F7231_01645</name>
</gene>
<sequence length="194" mass="21889">MRTYFFVIALNTILFGQCTKPESATPRVDYDKESIKLMSEVAPQISGQWTMQEVAISHKKGDYYQQQAQITKDTVLKDIATLTIKPVSNSRFSPRQAQHPEFEGNIQYGGKTYPIYFFLTASAGRIDKKTGPQASILFEYSFPSGSRLIEAEESYLKNAGIVNTNYSVEVVDSQPAMIWRGGKGVDQIRLEKNR</sequence>
<protein>
    <recommendedName>
        <fullName evidence="3">DUF5004 domain-containing protein</fullName>
    </recommendedName>
</protein>
<reference evidence="2" key="2">
    <citation type="submission" date="2023-07" db="EMBL/GenBank/DDBJ databases">
        <authorList>
            <person name="Jung D.-H."/>
        </authorList>
    </citation>
    <scope>NUCLEOTIDE SEQUENCE [LARGE SCALE GENOMIC DNA]</scope>
    <source>
        <strain evidence="2">JA-25</strain>
    </source>
</reference>
<accession>A0ABX0QFM2</accession>
<name>A0ABX0QFM2_9BACT</name>
<evidence type="ECO:0000313" key="2">
    <source>
        <dbReference type="Proteomes" id="UP000606008"/>
    </source>
</evidence>
<reference evidence="2" key="1">
    <citation type="submission" date="2019-09" db="EMBL/GenBank/DDBJ databases">
        <authorList>
            <person name="Jung D.-H."/>
        </authorList>
    </citation>
    <scope>NUCLEOTIDE SEQUENCE [LARGE SCALE GENOMIC DNA]</scope>
    <source>
        <strain evidence="2">JA-25</strain>
    </source>
</reference>
<evidence type="ECO:0000313" key="1">
    <source>
        <dbReference type="EMBL" id="NID08864.1"/>
    </source>
</evidence>
<organism evidence="1 2">
    <name type="scientific">Fibrivirga algicola</name>
    <dbReference type="NCBI Taxonomy" id="2950420"/>
    <lineage>
        <taxon>Bacteria</taxon>
        <taxon>Pseudomonadati</taxon>
        <taxon>Bacteroidota</taxon>
        <taxon>Cytophagia</taxon>
        <taxon>Cytophagales</taxon>
        <taxon>Spirosomataceae</taxon>
        <taxon>Fibrivirga</taxon>
    </lineage>
</organism>
<keyword evidence="2" id="KW-1185">Reference proteome</keyword>
<comment type="caution">
    <text evidence="1">The sequence shown here is derived from an EMBL/GenBank/DDBJ whole genome shotgun (WGS) entry which is preliminary data.</text>
</comment>
<proteinExistence type="predicted"/>
<evidence type="ECO:0008006" key="3">
    <source>
        <dbReference type="Google" id="ProtNLM"/>
    </source>
</evidence>
<dbReference type="Proteomes" id="UP000606008">
    <property type="component" value="Unassembled WGS sequence"/>
</dbReference>
<dbReference type="EMBL" id="WAEL01000001">
    <property type="protein sequence ID" value="NID08864.1"/>
    <property type="molecule type" value="Genomic_DNA"/>
</dbReference>